<dbReference type="GO" id="GO:0009102">
    <property type="term" value="P:biotin biosynthetic process"/>
    <property type="evidence" value="ECO:0007669"/>
    <property type="project" value="UniProtKB-UniRule"/>
</dbReference>
<dbReference type="InterPro" id="IPR027417">
    <property type="entry name" value="P-loop_NTPase"/>
</dbReference>
<comment type="catalytic activity">
    <reaction evidence="9">
        <text>(7R,8S)-7,8-diammoniononanoate + CO2 + ATP = (4R,5S)-dethiobiotin + ADP + phosphate + 3 H(+)</text>
        <dbReference type="Rhea" id="RHEA:15805"/>
        <dbReference type="ChEBI" id="CHEBI:15378"/>
        <dbReference type="ChEBI" id="CHEBI:16526"/>
        <dbReference type="ChEBI" id="CHEBI:30616"/>
        <dbReference type="ChEBI" id="CHEBI:43474"/>
        <dbReference type="ChEBI" id="CHEBI:149469"/>
        <dbReference type="ChEBI" id="CHEBI:149473"/>
        <dbReference type="ChEBI" id="CHEBI:456216"/>
        <dbReference type="EC" id="6.3.3.3"/>
    </reaction>
</comment>
<evidence type="ECO:0000313" key="10">
    <source>
        <dbReference type="EMBL" id="OGL44324.1"/>
    </source>
</evidence>
<dbReference type="SUPFAM" id="SSF52540">
    <property type="entry name" value="P-loop containing nucleoside triphosphate hydrolases"/>
    <property type="match status" value="1"/>
</dbReference>
<dbReference type="GO" id="GO:0000287">
    <property type="term" value="F:magnesium ion binding"/>
    <property type="evidence" value="ECO:0007669"/>
    <property type="project" value="UniProtKB-UniRule"/>
</dbReference>
<feature type="binding site" evidence="9">
    <location>
        <position position="56"/>
    </location>
    <ligand>
        <name>ATP</name>
        <dbReference type="ChEBI" id="CHEBI:30616"/>
    </ligand>
</feature>
<feature type="binding site" evidence="9">
    <location>
        <position position="117"/>
    </location>
    <ligand>
        <name>Mg(2+)</name>
        <dbReference type="ChEBI" id="CHEBI:18420"/>
    </ligand>
</feature>
<dbReference type="FunFam" id="3.40.50.300:FF:000292">
    <property type="entry name" value="ATP-dependent dethiobiotin synthetase BioD"/>
    <property type="match status" value="1"/>
</dbReference>
<name>A0A1F7RTI6_9BACT</name>
<feature type="binding site" evidence="9">
    <location>
        <begin position="117"/>
        <end position="120"/>
    </location>
    <ligand>
        <name>ATP</name>
        <dbReference type="ChEBI" id="CHEBI:30616"/>
    </ligand>
</feature>
<evidence type="ECO:0000256" key="5">
    <source>
        <dbReference type="ARBA" id="ARBA00022756"/>
    </source>
</evidence>
<dbReference type="HAMAP" id="MF_00336">
    <property type="entry name" value="BioD"/>
    <property type="match status" value="1"/>
</dbReference>
<evidence type="ECO:0000256" key="2">
    <source>
        <dbReference type="ARBA" id="ARBA00022598"/>
    </source>
</evidence>
<evidence type="ECO:0000256" key="6">
    <source>
        <dbReference type="ARBA" id="ARBA00022840"/>
    </source>
</evidence>
<keyword evidence="3 9" id="KW-0479">Metal-binding</keyword>
<dbReference type="EC" id="6.3.3.3" evidence="9"/>
<evidence type="ECO:0000256" key="8">
    <source>
        <dbReference type="ARBA" id="ARBA00047386"/>
    </source>
</evidence>
<comment type="caution">
    <text evidence="9">Lacks conserved residue(s) required for the propagation of feature annotation.</text>
</comment>
<keyword evidence="4 9" id="KW-0547">Nucleotide-binding</keyword>
<keyword evidence="7 9" id="KW-0460">Magnesium</keyword>
<comment type="similarity">
    <text evidence="9">Belongs to the dethiobiotin synthetase family.</text>
</comment>
<dbReference type="PANTHER" id="PTHR43210">
    <property type="entry name" value="DETHIOBIOTIN SYNTHETASE"/>
    <property type="match status" value="1"/>
</dbReference>
<comment type="subunit">
    <text evidence="9">Homodimer.</text>
</comment>
<sequence length="233" mass="25723">MVAKGIFVTGTDTGVGKTVIASALAMFLKMRGVNVGVMKPIETGCKNKNGSLLPEDGSTLKKYAMVSDDLKDISPCRFKNPLAPMAASIFEKKRVNMKLIKKSFERLREAHDFIIVEGIGGLLVPIKENFFTSDLAKLFDFPLLIVCHPGLGTLNHTFLTARVAANLNMSVKGIVINNYNFKTGDMAMMTNPGIIKNILKTEFLIPFPKLKNLQPEKVFEAARKYLKNLAQDL</sequence>
<reference evidence="10 11" key="1">
    <citation type="journal article" date="2016" name="Nat. Commun.">
        <title>Thousands of microbial genomes shed light on interconnected biogeochemical processes in an aquifer system.</title>
        <authorList>
            <person name="Anantharaman K."/>
            <person name="Brown C.T."/>
            <person name="Hug L.A."/>
            <person name="Sharon I."/>
            <person name="Castelle C.J."/>
            <person name="Probst A.J."/>
            <person name="Thomas B.C."/>
            <person name="Singh A."/>
            <person name="Wilkins M.J."/>
            <person name="Karaoz U."/>
            <person name="Brodie E.L."/>
            <person name="Williams K.H."/>
            <person name="Hubbard S.S."/>
            <person name="Banfield J.F."/>
        </authorList>
    </citation>
    <scope>NUCLEOTIDE SEQUENCE [LARGE SCALE GENOMIC DNA]</scope>
</reference>
<feature type="binding site" evidence="9">
    <location>
        <position position="43"/>
    </location>
    <ligand>
        <name>substrate</name>
    </ligand>
</feature>
<accession>A0A1F7RTI6</accession>
<dbReference type="Gene3D" id="3.40.50.300">
    <property type="entry name" value="P-loop containing nucleotide triphosphate hydrolases"/>
    <property type="match status" value="1"/>
</dbReference>
<feature type="binding site" evidence="9">
    <location>
        <position position="56"/>
    </location>
    <ligand>
        <name>Mg(2+)</name>
        <dbReference type="ChEBI" id="CHEBI:18420"/>
    </ligand>
</feature>
<feature type="binding site" evidence="9">
    <location>
        <begin position="208"/>
        <end position="210"/>
    </location>
    <ligand>
        <name>ATP</name>
        <dbReference type="ChEBI" id="CHEBI:30616"/>
    </ligand>
</feature>
<dbReference type="CDD" id="cd03109">
    <property type="entry name" value="DTBS"/>
    <property type="match status" value="1"/>
</dbReference>
<keyword evidence="2 9" id="KW-0436">Ligase</keyword>
<dbReference type="AlphaFoldDB" id="A0A1F7RTI6"/>
<feature type="binding site" evidence="9">
    <location>
        <begin position="177"/>
        <end position="178"/>
    </location>
    <ligand>
        <name>ATP</name>
        <dbReference type="ChEBI" id="CHEBI:30616"/>
    </ligand>
</feature>
<proteinExistence type="inferred from homology"/>
<dbReference type="GO" id="GO:0005829">
    <property type="term" value="C:cytosol"/>
    <property type="evidence" value="ECO:0007669"/>
    <property type="project" value="TreeGrafter"/>
</dbReference>
<feature type="active site" evidence="9">
    <location>
        <position position="39"/>
    </location>
</feature>
<dbReference type="PIRSF" id="PIRSF006755">
    <property type="entry name" value="DTB_synth"/>
    <property type="match status" value="1"/>
</dbReference>
<evidence type="ECO:0000256" key="4">
    <source>
        <dbReference type="ARBA" id="ARBA00022741"/>
    </source>
</evidence>
<dbReference type="Pfam" id="PF13500">
    <property type="entry name" value="AAA_26"/>
    <property type="match status" value="1"/>
</dbReference>
<gene>
    <name evidence="9" type="primary">bioD</name>
    <name evidence="10" type="ORF">A2149_08660</name>
</gene>
<evidence type="ECO:0000256" key="1">
    <source>
        <dbReference type="ARBA" id="ARBA00022490"/>
    </source>
</evidence>
<dbReference type="InterPro" id="IPR004472">
    <property type="entry name" value="DTB_synth_BioD"/>
</dbReference>
<keyword evidence="1 9" id="KW-0963">Cytoplasm</keyword>
<dbReference type="GO" id="GO:0004141">
    <property type="term" value="F:dethiobiotin synthase activity"/>
    <property type="evidence" value="ECO:0007669"/>
    <property type="project" value="UniProtKB-UniRule"/>
</dbReference>
<comment type="caution">
    <text evidence="10">The sequence shown here is derived from an EMBL/GenBank/DDBJ whole genome shotgun (WGS) entry which is preliminary data.</text>
</comment>
<keyword evidence="5 9" id="KW-0093">Biotin biosynthesis</keyword>
<comment type="catalytic activity">
    <reaction evidence="8">
        <text>(7R,8S)-8-amino-7-(carboxyamino)nonanoate + ATP = (4R,5S)-dethiobiotin + ADP + phosphate + H(+)</text>
        <dbReference type="Rhea" id="RHEA:63684"/>
        <dbReference type="ChEBI" id="CHEBI:15378"/>
        <dbReference type="ChEBI" id="CHEBI:30616"/>
        <dbReference type="ChEBI" id="CHEBI:43474"/>
        <dbReference type="ChEBI" id="CHEBI:149470"/>
        <dbReference type="ChEBI" id="CHEBI:149473"/>
        <dbReference type="ChEBI" id="CHEBI:456216"/>
    </reaction>
</comment>
<dbReference type="NCBIfam" id="TIGR00347">
    <property type="entry name" value="bioD"/>
    <property type="match status" value="1"/>
</dbReference>
<comment type="function">
    <text evidence="9">Catalyzes a mechanistically unusual reaction, the ATP-dependent insertion of CO2 between the N7 and N8 nitrogen atoms of 7,8-diaminopelargonic acid (DAPA, also called 7,8-diammoniononanoate) to form a ureido ring.</text>
</comment>
<dbReference type="EMBL" id="MGDF01000148">
    <property type="protein sequence ID" value="OGL44324.1"/>
    <property type="molecule type" value="Genomic_DNA"/>
</dbReference>
<evidence type="ECO:0000256" key="7">
    <source>
        <dbReference type="ARBA" id="ARBA00022842"/>
    </source>
</evidence>
<evidence type="ECO:0000256" key="3">
    <source>
        <dbReference type="ARBA" id="ARBA00022723"/>
    </source>
</evidence>
<dbReference type="PANTHER" id="PTHR43210:SF2">
    <property type="entry name" value="ATP-DEPENDENT DETHIOBIOTIN SYNTHETASE BIOD 2"/>
    <property type="match status" value="1"/>
</dbReference>
<organism evidence="10 11">
    <name type="scientific">Candidatus Schekmanbacteria bacterium RBG_16_38_11</name>
    <dbReference type="NCBI Taxonomy" id="1817880"/>
    <lineage>
        <taxon>Bacteria</taxon>
        <taxon>Candidatus Schekmaniibacteriota</taxon>
    </lineage>
</organism>
<keyword evidence="6 9" id="KW-0067">ATP-binding</keyword>
<comment type="pathway">
    <text evidence="9">Cofactor biosynthesis; biotin biosynthesis; biotin from 7,8-diaminononanoate: step 1/2.</text>
</comment>
<dbReference type="GO" id="GO:0042803">
    <property type="term" value="F:protein homodimerization activity"/>
    <property type="evidence" value="ECO:0007669"/>
    <property type="project" value="UniProtKB-ARBA"/>
</dbReference>
<feature type="binding site" evidence="9">
    <location>
        <begin position="14"/>
        <end position="19"/>
    </location>
    <ligand>
        <name>ATP</name>
        <dbReference type="ChEBI" id="CHEBI:30616"/>
    </ligand>
</feature>
<feature type="binding site" evidence="9">
    <location>
        <position position="18"/>
    </location>
    <ligand>
        <name>Mg(2+)</name>
        <dbReference type="ChEBI" id="CHEBI:18420"/>
    </ligand>
</feature>
<evidence type="ECO:0000256" key="9">
    <source>
        <dbReference type="HAMAP-Rule" id="MF_00336"/>
    </source>
</evidence>
<evidence type="ECO:0000313" key="11">
    <source>
        <dbReference type="Proteomes" id="UP000178435"/>
    </source>
</evidence>
<dbReference type="Proteomes" id="UP000178435">
    <property type="component" value="Unassembled WGS sequence"/>
</dbReference>
<comment type="cofactor">
    <cofactor evidence="9">
        <name>Mg(2+)</name>
        <dbReference type="ChEBI" id="CHEBI:18420"/>
    </cofactor>
</comment>
<comment type="subcellular location">
    <subcellularLocation>
        <location evidence="9">Cytoplasm</location>
    </subcellularLocation>
</comment>
<dbReference type="UniPathway" id="UPA00078">
    <property type="reaction ID" value="UER00161"/>
</dbReference>
<protein>
    <recommendedName>
        <fullName evidence="9">ATP-dependent dethiobiotin synthetase BioD</fullName>
        <ecNumber evidence="9">6.3.3.3</ecNumber>
    </recommendedName>
    <alternativeName>
        <fullName evidence="9">DTB synthetase</fullName>
        <shortName evidence="9">DTBS</shortName>
    </alternativeName>
    <alternativeName>
        <fullName evidence="9">Dethiobiotin synthase</fullName>
    </alternativeName>
</protein>
<dbReference type="GO" id="GO:0005524">
    <property type="term" value="F:ATP binding"/>
    <property type="evidence" value="ECO:0007669"/>
    <property type="project" value="UniProtKB-UniRule"/>
</dbReference>